<dbReference type="OrthoDB" id="2521236at2759"/>
<name>A0A061BAJ8_RHOTO</name>
<dbReference type="InterPro" id="IPR011009">
    <property type="entry name" value="Kinase-like_dom_sf"/>
</dbReference>
<reference evidence="2" key="1">
    <citation type="journal article" date="2014" name="Genome Announc.">
        <title>Draft genome sequence of Rhodosporidium toruloides CECT1137, an oleaginous yeast of biotechnological interest.</title>
        <authorList>
            <person name="Morin N."/>
            <person name="Calcas X."/>
            <person name="Devillers H."/>
            <person name="Durrens P."/>
            <person name="Sherman D.J."/>
            <person name="Nicaud J.-M."/>
            <person name="Neuveglise C."/>
        </authorList>
    </citation>
    <scope>NUCLEOTIDE SEQUENCE</scope>
    <source>
        <strain evidence="2">CECT1137</strain>
    </source>
</reference>
<protein>
    <submittedName>
        <fullName evidence="2">RHTO0S13e04148g1_1</fullName>
    </submittedName>
</protein>
<dbReference type="EMBL" id="LK052948">
    <property type="protein sequence ID" value="CDR46965.1"/>
    <property type="molecule type" value="Genomic_DNA"/>
</dbReference>
<evidence type="ECO:0000256" key="1">
    <source>
        <dbReference type="SAM" id="MobiDB-lite"/>
    </source>
</evidence>
<feature type="region of interest" description="Disordered" evidence="1">
    <location>
        <begin position="339"/>
        <end position="361"/>
    </location>
</feature>
<dbReference type="AlphaFoldDB" id="A0A061BAJ8"/>
<dbReference type="InterPro" id="IPR008266">
    <property type="entry name" value="Tyr_kinase_AS"/>
</dbReference>
<dbReference type="GO" id="GO:0004672">
    <property type="term" value="F:protein kinase activity"/>
    <property type="evidence" value="ECO:0007669"/>
    <property type="project" value="InterPro"/>
</dbReference>
<proteinExistence type="predicted"/>
<accession>A0A061BAJ8</accession>
<dbReference type="SUPFAM" id="SSF56112">
    <property type="entry name" value="Protein kinase-like (PK-like)"/>
    <property type="match status" value="1"/>
</dbReference>
<gene>
    <name evidence="2" type="ORF">RHTO0S_13e04148g</name>
</gene>
<dbReference type="PROSITE" id="PS00109">
    <property type="entry name" value="PROTEIN_KINASE_TYR"/>
    <property type="match status" value="1"/>
</dbReference>
<organism evidence="2">
    <name type="scientific">Rhodotorula toruloides</name>
    <name type="common">Yeast</name>
    <name type="synonym">Rhodosporidium toruloides</name>
    <dbReference type="NCBI Taxonomy" id="5286"/>
    <lineage>
        <taxon>Eukaryota</taxon>
        <taxon>Fungi</taxon>
        <taxon>Dikarya</taxon>
        <taxon>Basidiomycota</taxon>
        <taxon>Pucciniomycotina</taxon>
        <taxon>Microbotryomycetes</taxon>
        <taxon>Sporidiobolales</taxon>
        <taxon>Sporidiobolaceae</taxon>
        <taxon>Rhodotorula</taxon>
    </lineage>
</organism>
<evidence type="ECO:0000313" key="2">
    <source>
        <dbReference type="EMBL" id="CDR46965.1"/>
    </source>
</evidence>
<sequence length="597" mass="65335">MPTVSSLLDTGLFPPSPIAEWPPPPLMDCPEATSPISLHHRLQDWLPSRIVYDANLAVALETNLRSAVSEAEAAALRDGRETDVVDDSTAAKVGASLRNASKQLPSYYENRIQACFEKVGEAALHLVDPLHRLLNKPSPPTLVIDGPRGIPPVLVKPDAVAGEDLFGRELQLEVDILVRELKKDPRALADHGIWLTMEVKTPEAQRPPGLGDSGGIHCRLQAALERFPDFTIDQVNSAVPDEDVRRELLTRIATARICGNGHFFSVDSIKFAVGRLVSGPDNSYSAIISPFHPIVPSPTDSRMPSVALVILATLCPFVIKADQANRALRAELRHPIVTDQVTGAADQHQSPSNGRSVPGDAVRSLLSRSSREASTIAREGLSSISTFHIIYPDHHAVDAWRFDRSPDSDAADSAKPTFRLFWLITKGGGGIVYGGRDPWGDKIVLKVALPDVEWALQDEYKVGKHLRGFAADAEAPYMLLKSSKRRLMAVSRYAGESPEEWDDLSRDVRISLFVSLVRLHQLAHVQHNDIAPRNVVVDADNATSARWIDWSLAKVGHECGGSGCYELRQAAGEMDLYDEGGLAEDLQARLATEGMRW</sequence>